<keyword evidence="3" id="KW-1185">Reference proteome</keyword>
<gene>
    <name evidence="2" type="ORF">SAMN05444349_103104</name>
</gene>
<dbReference type="EMBL" id="FQVD01000003">
    <property type="protein sequence ID" value="SHE54686.1"/>
    <property type="molecule type" value="Genomic_DNA"/>
</dbReference>
<protein>
    <recommendedName>
        <fullName evidence="4">DUF4369 domain-containing protein</fullName>
    </recommendedName>
</protein>
<evidence type="ECO:0000313" key="2">
    <source>
        <dbReference type="EMBL" id="SHE54686.1"/>
    </source>
</evidence>
<sequence length="175" mass="19556">MKILNVTVLLLCLISIIACKPSSPKEAAQEIYSVDSILTIQDALIGDTFMLEGFCVDVCGHGSNHITLLGSDTTRFVNVEANTELVSFDKGVLNNNVCVKATIAEERVDEAFLSNWEQRLDESLKAPDEGNPEAVAMLKKQIEQIRAEIAERTKKENKNYYSQYHIIASEYEIEK</sequence>
<dbReference type="AlphaFoldDB" id="A0A1M4UDI4"/>
<dbReference type="STRING" id="871325.SAMN05444349_103104"/>
<feature type="signal peptide" evidence="1">
    <location>
        <begin position="1"/>
        <end position="27"/>
    </location>
</feature>
<dbReference type="PROSITE" id="PS51257">
    <property type="entry name" value="PROKAR_LIPOPROTEIN"/>
    <property type="match status" value="1"/>
</dbReference>
<organism evidence="2 3">
    <name type="scientific">Bacteroides faecichinchillae</name>
    <dbReference type="NCBI Taxonomy" id="871325"/>
    <lineage>
        <taxon>Bacteria</taxon>
        <taxon>Pseudomonadati</taxon>
        <taxon>Bacteroidota</taxon>
        <taxon>Bacteroidia</taxon>
        <taxon>Bacteroidales</taxon>
        <taxon>Bacteroidaceae</taxon>
        <taxon>Bacteroides</taxon>
    </lineage>
</organism>
<evidence type="ECO:0000313" key="3">
    <source>
        <dbReference type="Proteomes" id="UP000184436"/>
    </source>
</evidence>
<accession>A0A1M4UDI4</accession>
<evidence type="ECO:0000256" key="1">
    <source>
        <dbReference type="SAM" id="SignalP"/>
    </source>
</evidence>
<dbReference type="OrthoDB" id="1007313at2"/>
<dbReference type="Proteomes" id="UP000184436">
    <property type="component" value="Unassembled WGS sequence"/>
</dbReference>
<feature type="chain" id="PRO_5030031082" description="DUF4369 domain-containing protein" evidence="1">
    <location>
        <begin position="28"/>
        <end position="175"/>
    </location>
</feature>
<evidence type="ECO:0008006" key="4">
    <source>
        <dbReference type="Google" id="ProtNLM"/>
    </source>
</evidence>
<reference evidence="2 3" key="1">
    <citation type="submission" date="2016-11" db="EMBL/GenBank/DDBJ databases">
        <authorList>
            <person name="Jaros S."/>
            <person name="Januszkiewicz K."/>
            <person name="Wedrychowicz H."/>
        </authorList>
    </citation>
    <scope>NUCLEOTIDE SEQUENCE [LARGE SCALE GENOMIC DNA]</scope>
    <source>
        <strain evidence="2 3">DSM 26883</strain>
    </source>
</reference>
<name>A0A1M4UDI4_9BACE</name>
<proteinExistence type="predicted"/>
<dbReference type="RefSeq" id="WP_025073942.1">
    <property type="nucleotide sequence ID" value="NZ_FQVD01000003.1"/>
</dbReference>
<keyword evidence="1" id="KW-0732">Signal</keyword>